<gene>
    <name evidence="1" type="ORF">FYK34_07825</name>
</gene>
<dbReference type="AlphaFoldDB" id="A0A5C1DIF7"/>
<organism evidence="1 2">
    <name type="scientific">Chromobacterium paludis</name>
    <dbReference type="NCBI Taxonomy" id="2605945"/>
    <lineage>
        <taxon>Bacteria</taxon>
        <taxon>Pseudomonadati</taxon>
        <taxon>Pseudomonadota</taxon>
        <taxon>Betaproteobacteria</taxon>
        <taxon>Neisseriales</taxon>
        <taxon>Chromobacteriaceae</taxon>
        <taxon>Chromobacterium</taxon>
    </lineage>
</organism>
<sequence>MEHDQIPAAFQAKERIKRDVSEFIGICKGVVADGLVAPEEVEFMGQWLHTHPHVLDQWPMSVLVERIPQILSDGTVDEDEQLELLRLIGQIAGKNPCEDAPSMSTDLPYSTPAPAIEFEGKLFCVTGTFEMGPRSVVIAEIEARGGLIASGVKMALDYLVVGEIGSRDWKYSTFGNKIEKAVACREKGARLAILPEKTLQASFSIAA</sequence>
<dbReference type="RefSeq" id="WP_149295841.1">
    <property type="nucleotide sequence ID" value="NZ_CP043473.1"/>
</dbReference>
<name>A0A5C1DIF7_9NEIS</name>
<protein>
    <recommendedName>
        <fullName evidence="3">BRCT domain-containing protein</fullName>
    </recommendedName>
</protein>
<evidence type="ECO:0000313" key="1">
    <source>
        <dbReference type="EMBL" id="QEL55478.1"/>
    </source>
</evidence>
<dbReference type="KEGG" id="chrm:FYK34_07825"/>
<accession>A0A5C1DIF7</accession>
<dbReference type="EMBL" id="CP043473">
    <property type="protein sequence ID" value="QEL55478.1"/>
    <property type="molecule type" value="Genomic_DNA"/>
</dbReference>
<dbReference type="CDD" id="cd17748">
    <property type="entry name" value="BRCT_DNA_ligase_like"/>
    <property type="match status" value="1"/>
</dbReference>
<dbReference type="Proteomes" id="UP000322079">
    <property type="component" value="Chromosome"/>
</dbReference>
<evidence type="ECO:0008006" key="3">
    <source>
        <dbReference type="Google" id="ProtNLM"/>
    </source>
</evidence>
<dbReference type="SUPFAM" id="SSF52113">
    <property type="entry name" value="BRCT domain"/>
    <property type="match status" value="1"/>
</dbReference>
<dbReference type="InterPro" id="IPR036420">
    <property type="entry name" value="BRCT_dom_sf"/>
</dbReference>
<evidence type="ECO:0000313" key="2">
    <source>
        <dbReference type="Proteomes" id="UP000322079"/>
    </source>
</evidence>
<keyword evidence="2" id="KW-1185">Reference proteome</keyword>
<reference evidence="1 2" key="1">
    <citation type="submission" date="2019-08" db="EMBL/GenBank/DDBJ databases">
        <title>Chromobacterium paludis, a novel bacterium isolated from a Maryland marsh pond.</title>
        <authorList>
            <person name="Blackburn M.B."/>
            <person name="Gundersen-Rindal D.E."/>
        </authorList>
    </citation>
    <scope>NUCLEOTIDE SEQUENCE [LARGE SCALE GENOMIC DNA]</scope>
    <source>
        <strain evidence="2">IIBBL 257-1</strain>
    </source>
</reference>
<dbReference type="Gene3D" id="3.40.50.10190">
    <property type="entry name" value="BRCT domain"/>
    <property type="match status" value="1"/>
</dbReference>
<proteinExistence type="predicted"/>